<gene>
    <name evidence="1" type="ORF">HY30_19035</name>
</gene>
<comment type="caution">
    <text evidence="1">The sequence shown here is derived from an EMBL/GenBank/DDBJ whole genome shotgun (WGS) entry which is preliminary data.</text>
</comment>
<evidence type="ECO:0000313" key="1">
    <source>
        <dbReference type="EMBL" id="KCZ54878.1"/>
    </source>
</evidence>
<accession>A0A062UAX5</accession>
<keyword evidence="2" id="KW-1185">Reference proteome</keyword>
<protein>
    <submittedName>
        <fullName evidence="1">Uncharacterized protein</fullName>
    </submittedName>
</protein>
<evidence type="ECO:0000313" key="2">
    <source>
        <dbReference type="Proteomes" id="UP000027190"/>
    </source>
</evidence>
<sequence>MAIDLTLVSLVEDQNGLTERLLFGAPRMIRNTCDHRQMAAFSPGDVFGYERRRTTFRAAADWQLFIIRAGSSGDRISRVSGIKPGGILFLSALHSHHARRAFEAINAISERTDPTTISAAFWQRLSTQLQAGLPVEHLLEREVW</sequence>
<dbReference type="Proteomes" id="UP000027190">
    <property type="component" value="Unassembled WGS sequence"/>
</dbReference>
<proteinExistence type="predicted"/>
<dbReference type="Pfam" id="PF11000">
    <property type="entry name" value="DUF2840"/>
    <property type="match status" value="1"/>
</dbReference>
<dbReference type="InterPro" id="IPR021263">
    <property type="entry name" value="DUF2840"/>
</dbReference>
<dbReference type="EMBL" id="AWFG01000066">
    <property type="protein sequence ID" value="KCZ54878.1"/>
    <property type="molecule type" value="Genomic_DNA"/>
</dbReference>
<dbReference type="STRING" id="1280947.HY30_19035"/>
<dbReference type="PATRIC" id="fig|1280947.3.peg.3269"/>
<organism evidence="1 2">
    <name type="scientific">Hyphomonas chukchiensis</name>
    <dbReference type="NCBI Taxonomy" id="1280947"/>
    <lineage>
        <taxon>Bacteria</taxon>
        <taxon>Pseudomonadati</taxon>
        <taxon>Pseudomonadota</taxon>
        <taxon>Alphaproteobacteria</taxon>
        <taxon>Hyphomonadales</taxon>
        <taxon>Hyphomonadaceae</taxon>
        <taxon>Hyphomonas</taxon>
    </lineage>
</organism>
<reference evidence="1 2" key="1">
    <citation type="journal article" date="2014" name="Antonie Van Leeuwenhoek">
        <title>Hyphomonas beringensis sp. nov. and Hyphomonas chukchiensis sp. nov., isolated from surface seawater of the Bering Sea and Chukchi Sea.</title>
        <authorList>
            <person name="Li C."/>
            <person name="Lai Q."/>
            <person name="Li G."/>
            <person name="Dong C."/>
            <person name="Wang J."/>
            <person name="Liao Y."/>
            <person name="Shao Z."/>
        </authorList>
    </citation>
    <scope>NUCLEOTIDE SEQUENCE [LARGE SCALE GENOMIC DNA]</scope>
    <source>
        <strain evidence="1 2">BH-BN04-4</strain>
    </source>
</reference>
<name>A0A062UAX5_9PROT</name>
<dbReference type="AlphaFoldDB" id="A0A062UAX5"/>